<dbReference type="RefSeq" id="WP_379926312.1">
    <property type="nucleotide sequence ID" value="NZ_JBHTJI010000001.1"/>
</dbReference>
<feature type="transmembrane region" description="Helical" evidence="1">
    <location>
        <begin position="49"/>
        <end position="65"/>
    </location>
</feature>
<keyword evidence="1" id="KW-1133">Transmembrane helix</keyword>
<evidence type="ECO:0000259" key="2">
    <source>
        <dbReference type="Pfam" id="PF01757"/>
    </source>
</evidence>
<evidence type="ECO:0000256" key="1">
    <source>
        <dbReference type="SAM" id="Phobius"/>
    </source>
</evidence>
<feature type="transmembrane region" description="Helical" evidence="1">
    <location>
        <begin position="236"/>
        <end position="262"/>
    </location>
</feature>
<feature type="transmembrane region" description="Helical" evidence="1">
    <location>
        <begin position="112"/>
        <end position="132"/>
    </location>
</feature>
<dbReference type="GO" id="GO:0016746">
    <property type="term" value="F:acyltransferase activity"/>
    <property type="evidence" value="ECO:0007669"/>
    <property type="project" value="UniProtKB-KW"/>
</dbReference>
<dbReference type="PANTHER" id="PTHR23028:SF53">
    <property type="entry name" value="ACYL_TRANSF_3 DOMAIN-CONTAINING PROTEIN"/>
    <property type="match status" value="1"/>
</dbReference>
<feature type="transmembrane region" description="Helical" evidence="1">
    <location>
        <begin position="144"/>
        <end position="164"/>
    </location>
</feature>
<dbReference type="InterPro" id="IPR050879">
    <property type="entry name" value="Acyltransferase_3"/>
</dbReference>
<dbReference type="PANTHER" id="PTHR23028">
    <property type="entry name" value="ACETYLTRANSFERASE"/>
    <property type="match status" value="1"/>
</dbReference>
<name>A0ABW3JIV3_9FLAO</name>
<feature type="transmembrane region" description="Helical" evidence="1">
    <location>
        <begin position="72"/>
        <end position="92"/>
    </location>
</feature>
<evidence type="ECO:0000313" key="4">
    <source>
        <dbReference type="Proteomes" id="UP001597061"/>
    </source>
</evidence>
<proteinExistence type="predicted"/>
<feature type="transmembrane region" description="Helical" evidence="1">
    <location>
        <begin position="209"/>
        <end position="230"/>
    </location>
</feature>
<organism evidence="3 4">
    <name type="scientific">Mariniflexile jejuense</name>
    <dbReference type="NCBI Taxonomy" id="1173582"/>
    <lineage>
        <taxon>Bacteria</taxon>
        <taxon>Pseudomonadati</taxon>
        <taxon>Bacteroidota</taxon>
        <taxon>Flavobacteriia</taxon>
        <taxon>Flavobacteriales</taxon>
        <taxon>Flavobacteriaceae</taxon>
        <taxon>Mariniflexile</taxon>
    </lineage>
</organism>
<dbReference type="InterPro" id="IPR002656">
    <property type="entry name" value="Acyl_transf_3_dom"/>
</dbReference>
<keyword evidence="3" id="KW-0012">Acyltransferase</keyword>
<sequence length="280" mass="33102">MLLLNILLVSAFYGEIINGIGYYFVFLQNFYEGQPDFFTESWSLSIEEYAYIIGPFLLFVLISFSKRIPKHWLYLFVTLLIILSVTLFRYHFHVNNIISSGQEWSNQLRKVVVYRVDSIYYGFIAAYVFMYLKSVWERYKTPLFYLASVVFTGLHAIIFIFSVTPENASLFFNVFYLPIISITLLLFFPLATSSENRTFLKTQITKISILSYAIYLVNYSIVLLSIQYFVDVSQVAFVFKILILLAYFVLTYLLSYLLFVYFEKPMTNLRDNKFFMQRKD</sequence>
<accession>A0ABW3JIV3</accession>
<feature type="transmembrane region" description="Helical" evidence="1">
    <location>
        <begin position="7"/>
        <end position="29"/>
    </location>
</feature>
<keyword evidence="1" id="KW-0472">Membrane</keyword>
<evidence type="ECO:0000313" key="3">
    <source>
        <dbReference type="EMBL" id="MFD0989493.1"/>
    </source>
</evidence>
<dbReference type="EMBL" id="JBHTJI010000001">
    <property type="protein sequence ID" value="MFD0989493.1"/>
    <property type="molecule type" value="Genomic_DNA"/>
</dbReference>
<keyword evidence="4" id="KW-1185">Reference proteome</keyword>
<keyword evidence="1" id="KW-0812">Transmembrane</keyword>
<keyword evidence="3" id="KW-0808">Transferase</keyword>
<dbReference type="EC" id="2.3.-.-" evidence="3"/>
<reference evidence="4" key="1">
    <citation type="journal article" date="2019" name="Int. J. Syst. Evol. Microbiol.">
        <title>The Global Catalogue of Microorganisms (GCM) 10K type strain sequencing project: providing services to taxonomists for standard genome sequencing and annotation.</title>
        <authorList>
            <consortium name="The Broad Institute Genomics Platform"/>
            <consortium name="The Broad Institute Genome Sequencing Center for Infectious Disease"/>
            <person name="Wu L."/>
            <person name="Ma J."/>
        </authorList>
    </citation>
    <scope>NUCLEOTIDE SEQUENCE [LARGE SCALE GENOMIC DNA]</scope>
    <source>
        <strain evidence="4">CCUG 62414</strain>
    </source>
</reference>
<feature type="transmembrane region" description="Helical" evidence="1">
    <location>
        <begin position="170"/>
        <end position="188"/>
    </location>
</feature>
<comment type="caution">
    <text evidence="3">The sequence shown here is derived from an EMBL/GenBank/DDBJ whole genome shotgun (WGS) entry which is preliminary data.</text>
</comment>
<dbReference type="Proteomes" id="UP001597061">
    <property type="component" value="Unassembled WGS sequence"/>
</dbReference>
<feature type="domain" description="Acyltransferase 3" evidence="2">
    <location>
        <begin position="3"/>
        <end position="259"/>
    </location>
</feature>
<dbReference type="Pfam" id="PF01757">
    <property type="entry name" value="Acyl_transf_3"/>
    <property type="match status" value="1"/>
</dbReference>
<protein>
    <submittedName>
        <fullName evidence="3">Acyltransferase family protein</fullName>
        <ecNumber evidence="3">2.3.-.-</ecNumber>
    </submittedName>
</protein>
<gene>
    <name evidence="3" type="ORF">ACFQ1R_05260</name>
</gene>